<organism evidence="3">
    <name type="scientific">Oblongichytrium sp. SEK 347</name>
    <dbReference type="NCBI Taxonomy" id="420540"/>
    <lineage>
        <taxon>Eukaryota</taxon>
        <taxon>Sar</taxon>
        <taxon>Stramenopiles</taxon>
        <taxon>Bigyra</taxon>
        <taxon>Labyrinthulomycetes</taxon>
        <taxon>Oblongichytrida</taxon>
        <taxon>Oblongichytrium</taxon>
    </lineage>
</organism>
<dbReference type="InterPro" id="IPR001199">
    <property type="entry name" value="Cyt_B5-like_heme/steroid-bd"/>
</dbReference>
<dbReference type="PROSITE" id="PS50255">
    <property type="entry name" value="CYTOCHROME_B5_2"/>
    <property type="match status" value="1"/>
</dbReference>
<keyword evidence="1" id="KW-1133">Transmembrane helix</keyword>
<dbReference type="Gene3D" id="3.10.120.10">
    <property type="entry name" value="Cytochrome b5-like heme/steroid binding domain"/>
    <property type="match status" value="1"/>
</dbReference>
<feature type="domain" description="Cytochrome b5 heme-binding" evidence="2">
    <location>
        <begin position="1"/>
        <end position="74"/>
    </location>
</feature>
<evidence type="ECO:0000313" key="3">
    <source>
        <dbReference type="EMBL" id="BAG71007.1"/>
    </source>
</evidence>
<dbReference type="InterPro" id="IPR036400">
    <property type="entry name" value="Cyt_B5-like_heme/steroid_sf"/>
</dbReference>
<proteinExistence type="evidence at transcript level"/>
<dbReference type="AlphaFoldDB" id="B5MFC9"/>
<evidence type="ECO:0000259" key="2">
    <source>
        <dbReference type="PROSITE" id="PS50255"/>
    </source>
</evidence>
<dbReference type="Pfam" id="PF00487">
    <property type="entry name" value="FA_desaturase"/>
    <property type="match status" value="1"/>
</dbReference>
<dbReference type="InterPro" id="IPR012171">
    <property type="entry name" value="Fatty_acid_desaturase"/>
</dbReference>
<feature type="transmembrane region" description="Helical" evidence="1">
    <location>
        <begin position="106"/>
        <end position="126"/>
    </location>
</feature>
<name>B5MFC9_9STRA</name>
<reference evidence="3" key="1">
    <citation type="journal article" date="2008" name="Biosci. Biotechnol. Biochem.">
        <title>Isolation and characterization of a Delta5-desaturase from Oblongichytrium sp.</title>
        <authorList>
            <person name="Kumon Y."/>
            <person name="Kamisaka Y."/>
            <person name="Tomita N."/>
            <person name="Kimura K."/>
            <person name="Uemura H."/>
            <person name="Yokochi T."/>
            <person name="Yokoyama R."/>
            <person name="Honda D."/>
        </authorList>
    </citation>
    <scope>NUCLEOTIDE SEQUENCE</scope>
    <source>
        <strain evidence="3">SEK 347</strain>
    </source>
</reference>
<dbReference type="BRENDA" id="1.14.19.30">
    <property type="organism ID" value="14171"/>
</dbReference>
<dbReference type="InterPro" id="IPR005804">
    <property type="entry name" value="FA_desaturase_dom"/>
</dbReference>
<evidence type="ECO:0000256" key="1">
    <source>
        <dbReference type="SAM" id="Phobius"/>
    </source>
</evidence>
<keyword evidence="1" id="KW-0812">Transmembrane</keyword>
<dbReference type="PANTHER" id="PTHR19353">
    <property type="entry name" value="FATTY ACID DESATURASE 2"/>
    <property type="match status" value="1"/>
</dbReference>
<dbReference type="SMART" id="SM01117">
    <property type="entry name" value="Cyt-b5"/>
    <property type="match status" value="1"/>
</dbReference>
<dbReference type="EMBL" id="AB432913">
    <property type="protein sequence ID" value="BAG71007.1"/>
    <property type="molecule type" value="mRNA"/>
</dbReference>
<dbReference type="PANTHER" id="PTHR19353:SF75">
    <property type="entry name" value="FATTY ACID DESATURASE, PUTATIVE-RELATED"/>
    <property type="match status" value="1"/>
</dbReference>
<keyword evidence="1" id="KW-0472">Membrane</keyword>
<dbReference type="GO" id="GO:0006629">
    <property type="term" value="P:lipid metabolic process"/>
    <property type="evidence" value="ECO:0007669"/>
    <property type="project" value="InterPro"/>
</dbReference>
<dbReference type="SUPFAM" id="SSF55856">
    <property type="entry name" value="Cytochrome b5-like heme/steroid binding domain"/>
    <property type="match status" value="1"/>
</dbReference>
<accession>B5MFC9</accession>
<dbReference type="GO" id="GO:0016717">
    <property type="term" value="F:oxidoreductase activity, acting on paired donors, with oxidation of a pair of donors resulting in the reduction of molecular oxygen to two molecules of water"/>
    <property type="evidence" value="ECO:0007669"/>
    <property type="project" value="TreeGrafter"/>
</dbReference>
<dbReference type="GO" id="GO:0016020">
    <property type="term" value="C:membrane"/>
    <property type="evidence" value="ECO:0007669"/>
    <property type="project" value="TreeGrafter"/>
</dbReference>
<gene>
    <name evidence="3" type="primary">Obd5</name>
</gene>
<sequence length="435" mass="49868">MKIYNEKDLESDTTVVSIEGGVYDLVAFAPKHPGGNLIQACGGLDCTALFYSMHPHNPQKNLRVLEKYRVGKMENGPKFNFSFDSPFANELRDRVAEKVAQVTSHWYAPIGFWMRTIVIISLTLYFEYQWIITGSIAAMVAVGVLHAWIGLAVQHDASHGAFSSNPYINSFFAYGADWVGNTKWLWMQQHIIGHHPHTNIENHDPDAHSAQPMLNFHIFPVATRPFLLQFQWLYMYLVLPFYGPSVVYNIPELLSLNHGEIPSDNAYLNRRKPFSYLMRLFYYARIVCAPIYLADVHWALAMVGVPFVAGFCLTFVFVLSHNFLDSERFPLQNVSKGKPADWYKLQAETSCSYGGNIAMFFTGGLNFQIEHHLFPRLCSWYYPFIAPTVADVCKKYNVQYIYYPSIFANIYSTLKYMFLNGRRSGDARIESLKQE</sequence>
<feature type="transmembrane region" description="Helical" evidence="1">
    <location>
        <begin position="299"/>
        <end position="319"/>
    </location>
</feature>
<feature type="transmembrane region" description="Helical" evidence="1">
    <location>
        <begin position="132"/>
        <end position="153"/>
    </location>
</feature>
<dbReference type="PIRSF" id="PIRSF015921">
    <property type="entry name" value="FA_sphinglp_des"/>
    <property type="match status" value="1"/>
</dbReference>
<dbReference type="CDD" id="cd03506">
    <property type="entry name" value="Delta6-FADS-like"/>
    <property type="match status" value="1"/>
</dbReference>
<feature type="transmembrane region" description="Helical" evidence="1">
    <location>
        <begin position="276"/>
        <end position="293"/>
    </location>
</feature>
<dbReference type="Pfam" id="PF00173">
    <property type="entry name" value="Cyt-b5"/>
    <property type="match status" value="1"/>
</dbReference>
<protein>
    <submittedName>
        <fullName evidence="3">Delta5-desaturase</fullName>
    </submittedName>
</protein>